<feature type="region of interest" description="Disordered" evidence="1">
    <location>
        <begin position="483"/>
        <end position="506"/>
    </location>
</feature>
<dbReference type="Proteomes" id="UP001211907">
    <property type="component" value="Unassembled WGS sequence"/>
</dbReference>
<comment type="caution">
    <text evidence="2">The sequence shown here is derived from an EMBL/GenBank/DDBJ whole genome shotgun (WGS) entry which is preliminary data.</text>
</comment>
<feature type="compositionally biased region" description="Low complexity" evidence="1">
    <location>
        <begin position="95"/>
        <end position="109"/>
    </location>
</feature>
<evidence type="ECO:0000313" key="3">
    <source>
        <dbReference type="Proteomes" id="UP001211907"/>
    </source>
</evidence>
<dbReference type="EMBL" id="JADGJH010000281">
    <property type="protein sequence ID" value="KAJ3131740.1"/>
    <property type="molecule type" value="Genomic_DNA"/>
</dbReference>
<organism evidence="2 3">
    <name type="scientific">Physocladia obscura</name>
    <dbReference type="NCBI Taxonomy" id="109957"/>
    <lineage>
        <taxon>Eukaryota</taxon>
        <taxon>Fungi</taxon>
        <taxon>Fungi incertae sedis</taxon>
        <taxon>Chytridiomycota</taxon>
        <taxon>Chytridiomycota incertae sedis</taxon>
        <taxon>Chytridiomycetes</taxon>
        <taxon>Chytridiales</taxon>
        <taxon>Chytriomycetaceae</taxon>
        <taxon>Physocladia</taxon>
    </lineage>
</organism>
<feature type="region of interest" description="Disordered" evidence="1">
    <location>
        <begin position="90"/>
        <end position="127"/>
    </location>
</feature>
<gene>
    <name evidence="2" type="ORF">HK100_006053</name>
</gene>
<evidence type="ECO:0000256" key="1">
    <source>
        <dbReference type="SAM" id="MobiDB-lite"/>
    </source>
</evidence>
<reference evidence="2" key="1">
    <citation type="submission" date="2020-05" db="EMBL/GenBank/DDBJ databases">
        <title>Phylogenomic resolution of chytrid fungi.</title>
        <authorList>
            <person name="Stajich J.E."/>
            <person name="Amses K."/>
            <person name="Simmons R."/>
            <person name="Seto K."/>
            <person name="Myers J."/>
            <person name="Bonds A."/>
            <person name="Quandt C.A."/>
            <person name="Barry K."/>
            <person name="Liu P."/>
            <person name="Grigoriev I."/>
            <person name="Longcore J.E."/>
            <person name="James T.Y."/>
        </authorList>
    </citation>
    <scope>NUCLEOTIDE SEQUENCE</scope>
    <source>
        <strain evidence="2">JEL0513</strain>
    </source>
</reference>
<protein>
    <submittedName>
        <fullName evidence="2">Uncharacterized protein</fullName>
    </submittedName>
</protein>
<evidence type="ECO:0000313" key="2">
    <source>
        <dbReference type="EMBL" id="KAJ3131740.1"/>
    </source>
</evidence>
<accession>A0AAD5T864</accession>
<dbReference type="AlphaFoldDB" id="A0AAD5T864"/>
<name>A0AAD5T864_9FUNG</name>
<sequence length="515" mass="54283">MTSSNGFPTRRLLPFSSTLSFEAIQKPVPDGASWAVGVPGFRPLTETFAPSISANDWRNTSVSFAGSATICPAYPVFYIRSKTSPLLSLRNLPDSPATPKKSKLPLTPTSSPPKRPRKAGSGRRPAASIAMTLSPPRSDDQLLPPVIPHQVPHRRQTTLSEKTATLSECYANLKHQKAQEAAGLVSLLKSRERVLGGYRRVVVDASVAAHGAATVNGVALGVAREVMREMDLHRIRHEKRRQLELDSGVVGVDSGSDNDSGIGPGIGSGIGTVFSFEEERNAVSRAAQSIDAAVDMGVFAGSAAVSLCPAQSSSSSIISTCADSSTSTRIQVGTANLTIMTSPIKRGRGRPRKDQIYISSLPTSSSATCHLSSLLPNAVRPAKKGRTFSAALNFNSSISSSSSLPDGGNILLSAAHIVNQHDAAVSLSGLGPTISADSNTIIDRRNSPTVANFPDNSLQQNISSVEEEGKEFVPIIDADQLDDREEMGSTPCPQDPATPKSSSSGLDLLALAAWL</sequence>
<keyword evidence="3" id="KW-1185">Reference proteome</keyword>
<proteinExistence type="predicted"/>